<keyword evidence="5" id="KW-0411">Iron-sulfur</keyword>
<sequence>MMRTLFLQAPSFDGFDGGAGSRYQAKREIKSFWFPTWLAQPAALVEGSKLVDAPPHKQSLADVVPMVRDKDLLVLHTSTPSFASDVKVAERLKAENPSLKVGMIGAKVAVQAAESLRDAPVIDFVARNEFDFTVKEVAEGRDWGAIQGLSWRNPSGVLVHNPNRPVLEDMDSLPFVSPVYKRDLEYQKYFIGYLKHPYVSIYTGRGCKSRCTFCLWPQTVGGHRYRTRSVGNVIEEIRYIRDSFPGLKEIFFDDDTFTDDLPRAEAIAREMGKLGVTWSCNAKANVPRETLKVLKDGGLRLLLVGYESGNQQILHNIKKGMRIEVARQFTKDCHELGIMIHGTFILGLPGETTETIQETIKFAIETNPHTLQVSLAAPYPGTFLFDQAQKEGWLDTAHTEYVDAHGVQIAPLAYPHLSHTEIFDGVESFYRKFYFRAPKIASICGEMIRDRQMLVRRLREGVEFFHFLKERKTVGDAQKAAA</sequence>
<evidence type="ECO:0000259" key="6">
    <source>
        <dbReference type="PROSITE" id="PS51918"/>
    </source>
</evidence>
<keyword evidence="4" id="KW-0408">Iron</keyword>
<dbReference type="InterPro" id="IPR017834">
    <property type="entry name" value="Hopanoid_synth-assoc_rSAM_HpnJ"/>
</dbReference>
<dbReference type="RefSeq" id="WP_290321058.1">
    <property type="nucleotide sequence ID" value="NZ_JAUFPN010000312.1"/>
</dbReference>
<dbReference type="InterPro" id="IPR051198">
    <property type="entry name" value="BchE-like"/>
</dbReference>
<comment type="caution">
    <text evidence="7">The sequence shown here is derived from an EMBL/GenBank/DDBJ whole genome shotgun (WGS) entry which is preliminary data.</text>
</comment>
<keyword evidence="3" id="KW-0479">Metal-binding</keyword>
<evidence type="ECO:0000313" key="8">
    <source>
        <dbReference type="Proteomes" id="UP001529369"/>
    </source>
</evidence>
<keyword evidence="8" id="KW-1185">Reference proteome</keyword>
<organism evidence="7 8">
    <name type="scientific">Paeniroseomonas aquatica</name>
    <dbReference type="NCBI Taxonomy" id="373043"/>
    <lineage>
        <taxon>Bacteria</taxon>
        <taxon>Pseudomonadati</taxon>
        <taxon>Pseudomonadota</taxon>
        <taxon>Alphaproteobacteria</taxon>
        <taxon>Acetobacterales</taxon>
        <taxon>Acetobacteraceae</taxon>
        <taxon>Paeniroseomonas</taxon>
    </lineage>
</organism>
<dbReference type="SFLD" id="SFLDS00029">
    <property type="entry name" value="Radical_SAM"/>
    <property type="match status" value="1"/>
</dbReference>
<reference evidence="8" key="1">
    <citation type="journal article" date="2019" name="Int. J. Syst. Evol. Microbiol.">
        <title>The Global Catalogue of Microorganisms (GCM) 10K type strain sequencing project: providing services to taxonomists for standard genome sequencing and annotation.</title>
        <authorList>
            <consortium name="The Broad Institute Genomics Platform"/>
            <consortium name="The Broad Institute Genome Sequencing Center for Infectious Disease"/>
            <person name="Wu L."/>
            <person name="Ma J."/>
        </authorList>
    </citation>
    <scope>NUCLEOTIDE SEQUENCE [LARGE SCALE GENOMIC DNA]</scope>
    <source>
        <strain evidence="8">CECT 7131</strain>
    </source>
</reference>
<evidence type="ECO:0000256" key="3">
    <source>
        <dbReference type="ARBA" id="ARBA00022723"/>
    </source>
</evidence>
<feature type="domain" description="Radical SAM core" evidence="6">
    <location>
        <begin position="193"/>
        <end position="415"/>
    </location>
</feature>
<evidence type="ECO:0000256" key="2">
    <source>
        <dbReference type="ARBA" id="ARBA00022691"/>
    </source>
</evidence>
<dbReference type="SMART" id="SM00729">
    <property type="entry name" value="Elp3"/>
    <property type="match status" value="1"/>
</dbReference>
<accession>A0ABT8AGI5</accession>
<comment type="cofactor">
    <cofactor evidence="1">
        <name>[4Fe-4S] cluster</name>
        <dbReference type="ChEBI" id="CHEBI:49883"/>
    </cofactor>
</comment>
<dbReference type="PANTHER" id="PTHR43409">
    <property type="entry name" value="ANAEROBIC MAGNESIUM-PROTOPORPHYRIN IX MONOMETHYL ESTER CYCLASE-RELATED"/>
    <property type="match status" value="1"/>
</dbReference>
<dbReference type="InterPro" id="IPR006638">
    <property type="entry name" value="Elp3/MiaA/NifB-like_rSAM"/>
</dbReference>
<gene>
    <name evidence="7" type="primary">hpnJ</name>
    <name evidence="7" type="ORF">QWZ14_31550</name>
</gene>
<protein>
    <submittedName>
        <fullName evidence="7">Hopanoid biosynthesis associated radical SAM protein HpnJ</fullName>
    </submittedName>
</protein>
<evidence type="ECO:0000256" key="4">
    <source>
        <dbReference type="ARBA" id="ARBA00023004"/>
    </source>
</evidence>
<dbReference type="Pfam" id="PF04055">
    <property type="entry name" value="Radical_SAM"/>
    <property type="match status" value="1"/>
</dbReference>
<dbReference type="InterPro" id="IPR007197">
    <property type="entry name" value="rSAM"/>
</dbReference>
<dbReference type="EMBL" id="JAUFPN010000312">
    <property type="protein sequence ID" value="MDN3568937.1"/>
    <property type="molecule type" value="Genomic_DNA"/>
</dbReference>
<evidence type="ECO:0000256" key="1">
    <source>
        <dbReference type="ARBA" id="ARBA00001966"/>
    </source>
</evidence>
<evidence type="ECO:0000313" key="7">
    <source>
        <dbReference type="EMBL" id="MDN3568937.1"/>
    </source>
</evidence>
<keyword evidence="2" id="KW-0949">S-adenosyl-L-methionine</keyword>
<dbReference type="PANTHER" id="PTHR43409:SF16">
    <property type="entry name" value="SLR0320 PROTEIN"/>
    <property type="match status" value="1"/>
</dbReference>
<dbReference type="Proteomes" id="UP001529369">
    <property type="component" value="Unassembled WGS sequence"/>
</dbReference>
<dbReference type="SFLD" id="SFLDG01082">
    <property type="entry name" value="B12-binding_domain_containing"/>
    <property type="match status" value="1"/>
</dbReference>
<dbReference type="NCBIfam" id="TIGR03471">
    <property type="entry name" value="HpnJ"/>
    <property type="match status" value="1"/>
</dbReference>
<evidence type="ECO:0000256" key="5">
    <source>
        <dbReference type="ARBA" id="ARBA00023014"/>
    </source>
</evidence>
<dbReference type="InterPro" id="IPR023404">
    <property type="entry name" value="rSAM_horseshoe"/>
</dbReference>
<dbReference type="CDD" id="cd01335">
    <property type="entry name" value="Radical_SAM"/>
    <property type="match status" value="1"/>
</dbReference>
<name>A0ABT8AGI5_9PROT</name>
<dbReference type="InterPro" id="IPR034466">
    <property type="entry name" value="Methyltransferase_Class_B"/>
</dbReference>
<dbReference type="SFLD" id="SFLDG01123">
    <property type="entry name" value="methyltransferase_(Class_B)"/>
    <property type="match status" value="1"/>
</dbReference>
<proteinExistence type="predicted"/>
<dbReference type="SUPFAM" id="SSF102114">
    <property type="entry name" value="Radical SAM enzymes"/>
    <property type="match status" value="1"/>
</dbReference>
<dbReference type="Gene3D" id="3.80.30.20">
    <property type="entry name" value="tm_1862 like domain"/>
    <property type="match status" value="1"/>
</dbReference>
<dbReference type="SFLD" id="SFLDF00404">
    <property type="entry name" value="hopanetetrol_cyclitol_ether_sy"/>
    <property type="match status" value="1"/>
</dbReference>
<dbReference type="PROSITE" id="PS51918">
    <property type="entry name" value="RADICAL_SAM"/>
    <property type="match status" value="1"/>
</dbReference>
<dbReference type="InterPro" id="IPR058240">
    <property type="entry name" value="rSAM_sf"/>
</dbReference>